<name>A0ABU5MVR1_9BACT</name>
<protein>
    <submittedName>
        <fullName evidence="1">DUF5995 family protein</fullName>
    </submittedName>
</protein>
<dbReference type="InterPro" id="IPR046037">
    <property type="entry name" value="DUF5995"/>
</dbReference>
<proteinExistence type="predicted"/>
<dbReference type="EMBL" id="JARVCO010000007">
    <property type="protein sequence ID" value="MDZ8118260.1"/>
    <property type="molecule type" value="Genomic_DNA"/>
</dbReference>
<dbReference type="Proteomes" id="UP001290861">
    <property type="component" value="Unassembled WGS sequence"/>
</dbReference>
<evidence type="ECO:0000313" key="2">
    <source>
        <dbReference type="Proteomes" id="UP001290861"/>
    </source>
</evidence>
<sequence>MTDQRFLDSIATPAKTIEGVIDQLTFIIDWSKEQNLRIGYFAALYRKVTIHVKQGIIDGFFDDGPRMERLDIIFANRYIQACHASLTGQTPTQSWEHAFALSSRWRPIVLQHLLMGMNAHINLDLGIAAAETVPPEQLPSLKSDFGRINDVLARLVDQVQNELAEIWPPLAILSRFLGSVDNAIVNFSMGKARDAAWAFAEELAPLTVEARSESIAHKDANVAEFSEVILHPGVKLSMVLLMIRLGERGTTRGHIGILE</sequence>
<reference evidence="1 2" key="1">
    <citation type="journal article" date="2024" name="Appl. Environ. Microbiol.">
        <title>Pontiella agarivorans sp. nov., a novel marine anaerobic bacterium capable of degrading macroalgal polysaccharides and fixing nitrogen.</title>
        <authorList>
            <person name="Liu N."/>
            <person name="Kivenson V."/>
            <person name="Peng X."/>
            <person name="Cui Z."/>
            <person name="Lankiewicz T.S."/>
            <person name="Gosselin K.M."/>
            <person name="English C.J."/>
            <person name="Blair E.M."/>
            <person name="O'Malley M.A."/>
            <person name="Valentine D.L."/>
        </authorList>
    </citation>
    <scope>NUCLEOTIDE SEQUENCE [LARGE SCALE GENOMIC DNA]</scope>
    <source>
        <strain evidence="1 2">NLcol2</strain>
    </source>
</reference>
<accession>A0ABU5MVR1</accession>
<dbReference type="RefSeq" id="WP_322608058.1">
    <property type="nucleotide sequence ID" value="NZ_JARVCO010000007.1"/>
</dbReference>
<keyword evidence="2" id="KW-1185">Reference proteome</keyword>
<dbReference type="Pfam" id="PF19458">
    <property type="entry name" value="DUF5995"/>
    <property type="match status" value="1"/>
</dbReference>
<organism evidence="1 2">
    <name type="scientific">Pontiella agarivorans</name>
    <dbReference type="NCBI Taxonomy" id="3038953"/>
    <lineage>
        <taxon>Bacteria</taxon>
        <taxon>Pseudomonadati</taxon>
        <taxon>Kiritimatiellota</taxon>
        <taxon>Kiritimatiellia</taxon>
        <taxon>Kiritimatiellales</taxon>
        <taxon>Pontiellaceae</taxon>
        <taxon>Pontiella</taxon>
    </lineage>
</organism>
<comment type="caution">
    <text evidence="1">The sequence shown here is derived from an EMBL/GenBank/DDBJ whole genome shotgun (WGS) entry which is preliminary data.</text>
</comment>
<evidence type="ECO:0000313" key="1">
    <source>
        <dbReference type="EMBL" id="MDZ8118260.1"/>
    </source>
</evidence>
<gene>
    <name evidence="1" type="ORF">P9H32_06415</name>
</gene>